<dbReference type="Gene3D" id="1.10.1130.10">
    <property type="entry name" value="Flavocytochrome C3, Chain A"/>
    <property type="match status" value="1"/>
</dbReference>
<organism evidence="3 4">
    <name type="scientific">Rubinisphaera brasiliensis (strain ATCC 49424 / DSM 5305 / JCM 21570 / IAM 15109 / NBRC 103401 / IFAM 1448)</name>
    <name type="common">Planctomyces brasiliensis</name>
    <dbReference type="NCBI Taxonomy" id="756272"/>
    <lineage>
        <taxon>Bacteria</taxon>
        <taxon>Pseudomonadati</taxon>
        <taxon>Planctomycetota</taxon>
        <taxon>Planctomycetia</taxon>
        <taxon>Planctomycetales</taxon>
        <taxon>Planctomycetaceae</taxon>
        <taxon>Rubinisphaera</taxon>
    </lineage>
</organism>
<accession>F0SI10</accession>
<dbReference type="InterPro" id="IPR036280">
    <property type="entry name" value="Multihaem_cyt_sf"/>
</dbReference>
<dbReference type="OrthoDB" id="234670at2"/>
<evidence type="ECO:0000259" key="2">
    <source>
        <dbReference type="Pfam" id="PF13435"/>
    </source>
</evidence>
<dbReference type="InterPro" id="IPR051829">
    <property type="entry name" value="Multiheme_Cytochr_ET"/>
</dbReference>
<dbReference type="SUPFAM" id="SSF48695">
    <property type="entry name" value="Multiheme cytochromes"/>
    <property type="match status" value="1"/>
</dbReference>
<reference evidence="4" key="1">
    <citation type="submission" date="2011-02" db="EMBL/GenBank/DDBJ databases">
        <title>The complete genome of Planctomyces brasiliensis DSM 5305.</title>
        <authorList>
            <person name="Lucas S."/>
            <person name="Copeland A."/>
            <person name="Lapidus A."/>
            <person name="Bruce D."/>
            <person name="Goodwin L."/>
            <person name="Pitluck S."/>
            <person name="Kyrpides N."/>
            <person name="Mavromatis K."/>
            <person name="Pagani I."/>
            <person name="Ivanova N."/>
            <person name="Ovchinnikova G."/>
            <person name="Lu M."/>
            <person name="Detter J.C."/>
            <person name="Han C."/>
            <person name="Land M."/>
            <person name="Hauser L."/>
            <person name="Markowitz V."/>
            <person name="Cheng J.-F."/>
            <person name="Hugenholtz P."/>
            <person name="Woyke T."/>
            <person name="Wu D."/>
            <person name="Tindall B."/>
            <person name="Pomrenke H.G."/>
            <person name="Brambilla E."/>
            <person name="Klenk H.-P."/>
            <person name="Eisen J.A."/>
        </authorList>
    </citation>
    <scope>NUCLEOTIDE SEQUENCE [LARGE SCALE GENOMIC DNA]</scope>
    <source>
        <strain evidence="4">ATCC 49424 / DSM 5305 / JCM 21570 / NBRC 103401 / IFAM 1448</strain>
    </source>
</reference>
<dbReference type="eggNOG" id="COG0457">
    <property type="taxonomic scope" value="Bacteria"/>
</dbReference>
<protein>
    <submittedName>
        <fullName evidence="3">C-type cytochrome-putative periplasmic heme binding protein</fullName>
    </submittedName>
</protein>
<evidence type="ECO:0000313" key="3">
    <source>
        <dbReference type="EMBL" id="ADY60693.1"/>
    </source>
</evidence>
<feature type="domain" description="Cytochrome c-552/4" evidence="2">
    <location>
        <begin position="201"/>
        <end position="236"/>
    </location>
</feature>
<name>F0SI10_RUBBR</name>
<gene>
    <name evidence="3" type="ordered locus">Plabr_3096</name>
</gene>
<keyword evidence="4" id="KW-1185">Reference proteome</keyword>
<dbReference type="PANTHER" id="PTHR35038:SF8">
    <property type="entry name" value="C-TYPE POLYHEME CYTOCHROME OMCC"/>
    <property type="match status" value="1"/>
</dbReference>
<dbReference type="InterPro" id="IPR023155">
    <property type="entry name" value="Cyt_c-552/4"/>
</dbReference>
<keyword evidence="1" id="KW-0732">Signal</keyword>
<dbReference type="HOGENOM" id="CLU_046129_0_0_0"/>
<dbReference type="PANTHER" id="PTHR35038">
    <property type="entry name" value="DISSIMILATORY SULFITE REDUCTASE SIRA"/>
    <property type="match status" value="1"/>
</dbReference>
<evidence type="ECO:0000313" key="4">
    <source>
        <dbReference type="Proteomes" id="UP000006860"/>
    </source>
</evidence>
<dbReference type="STRING" id="756272.Plabr_3096"/>
<dbReference type="Proteomes" id="UP000006860">
    <property type="component" value="Chromosome"/>
</dbReference>
<dbReference type="Pfam" id="PF13435">
    <property type="entry name" value="Cytochrome_C554"/>
    <property type="match status" value="1"/>
</dbReference>
<dbReference type="AlphaFoldDB" id="F0SI10"/>
<proteinExistence type="predicted"/>
<dbReference type="EMBL" id="CP002546">
    <property type="protein sequence ID" value="ADY60693.1"/>
    <property type="molecule type" value="Genomic_DNA"/>
</dbReference>
<evidence type="ECO:0000256" key="1">
    <source>
        <dbReference type="ARBA" id="ARBA00022729"/>
    </source>
</evidence>
<sequence>MSFVLSSRVFRLLLLLIVLAVLGTLWRTRTLAPSIGSENDASLAAANARNQWDAVIEAQFAGDQSCQECHAEEFAAHQRSGHSQTAFRMENTALAEKLDGTQYTDASDGRVVRFALEEAGFFAESELADEKVRLRVDWLLGSSAHAQTAVSILPQTNSGVEHFWTWFAHRDELGRTPGQPDFHAASGPIDTCEGRQMTGKDVTHCFSCHMTFGPAPGQELSEVRWHPNISCERCHGPRRLHSEAAHQGRAEAVKPMVTLKDPAVEMALCAQCHRGTAEVDSSIAESDRVRFQPYRLEQSRCFQANPAALTCVTCHDPHDATSHDIAAYRNVCLSCHSQPDQTHCGAISTEAFSVANCASCHMPEETWSGGIQFVDHWIRVVNDKKGAE</sequence>
<dbReference type="KEGG" id="pbs:Plabr_3096"/>